<accession>A0A0P1ANF3</accession>
<name>A0A0P1ANF3_PLAHL</name>
<reference evidence="2" key="1">
    <citation type="submission" date="2014-09" db="EMBL/GenBank/DDBJ databases">
        <authorList>
            <person name="Sharma Rahul"/>
            <person name="Thines Marco"/>
        </authorList>
    </citation>
    <scope>NUCLEOTIDE SEQUENCE [LARGE SCALE GENOMIC DNA]</scope>
</reference>
<dbReference type="RefSeq" id="XP_024579018.1">
    <property type="nucleotide sequence ID" value="XM_024728552.1"/>
</dbReference>
<organism evidence="1 2">
    <name type="scientific">Plasmopara halstedii</name>
    <name type="common">Downy mildew of sunflower</name>
    <dbReference type="NCBI Taxonomy" id="4781"/>
    <lineage>
        <taxon>Eukaryota</taxon>
        <taxon>Sar</taxon>
        <taxon>Stramenopiles</taxon>
        <taxon>Oomycota</taxon>
        <taxon>Peronosporomycetes</taxon>
        <taxon>Peronosporales</taxon>
        <taxon>Peronosporaceae</taxon>
        <taxon>Plasmopara</taxon>
    </lineage>
</organism>
<evidence type="ECO:0000313" key="2">
    <source>
        <dbReference type="Proteomes" id="UP000054928"/>
    </source>
</evidence>
<dbReference type="Proteomes" id="UP000054928">
    <property type="component" value="Unassembled WGS sequence"/>
</dbReference>
<keyword evidence="2" id="KW-1185">Reference proteome</keyword>
<dbReference type="AlphaFoldDB" id="A0A0P1ANF3"/>
<sequence>MRNAVTINKFIYGIDTLQTSQRATDAEKSLFKHARNSAPLDPLAHSTRSYSKQNRYFRSYLRLKSNQSPLVIAKHIAPHCAVFQLDYTEGAPECMFQWLQRNIAQVLLKETPM</sequence>
<dbReference type="GeneID" id="36407961"/>
<evidence type="ECO:0000313" key="1">
    <source>
        <dbReference type="EMBL" id="CEG42649.1"/>
    </source>
</evidence>
<protein>
    <submittedName>
        <fullName evidence="1">Uncharacterized protein</fullName>
    </submittedName>
</protein>
<proteinExistence type="predicted"/>
<dbReference type="EMBL" id="CCYD01000645">
    <property type="protein sequence ID" value="CEG42649.1"/>
    <property type="molecule type" value="Genomic_DNA"/>
</dbReference>